<dbReference type="Proteomes" id="UP000247476">
    <property type="component" value="Unassembled WGS sequence"/>
</dbReference>
<dbReference type="InterPro" id="IPR012854">
    <property type="entry name" value="Cu_amine_oxidase-like_N"/>
</dbReference>
<proteinExistence type="predicted"/>
<feature type="domain" description="Copper amine oxidase-like N-terminal" evidence="2">
    <location>
        <begin position="68"/>
        <end position="156"/>
    </location>
</feature>
<reference evidence="3 4" key="1">
    <citation type="submission" date="2018-05" db="EMBL/GenBank/DDBJ databases">
        <title>Paenibacillus flagellatus sp. nov., isolated from selenium mineral soil.</title>
        <authorList>
            <person name="Dai X."/>
        </authorList>
    </citation>
    <scope>NUCLEOTIDE SEQUENCE [LARGE SCALE GENOMIC DNA]</scope>
    <source>
        <strain evidence="3 4">DXL2</strain>
    </source>
</reference>
<name>A0A2V5JZ33_9BACL</name>
<feature type="chain" id="PRO_5015875167" evidence="1">
    <location>
        <begin position="26"/>
        <end position="346"/>
    </location>
</feature>
<gene>
    <name evidence="3" type="ORF">DLM86_29120</name>
</gene>
<organism evidence="3 4">
    <name type="scientific">Paenibacillus flagellatus</name>
    <dbReference type="NCBI Taxonomy" id="2211139"/>
    <lineage>
        <taxon>Bacteria</taxon>
        <taxon>Bacillati</taxon>
        <taxon>Bacillota</taxon>
        <taxon>Bacilli</taxon>
        <taxon>Bacillales</taxon>
        <taxon>Paenibacillaceae</taxon>
        <taxon>Paenibacillus</taxon>
    </lineage>
</organism>
<keyword evidence="1" id="KW-0732">Signal</keyword>
<dbReference type="Pfam" id="PF07833">
    <property type="entry name" value="Cu_amine_oxidN1"/>
    <property type="match status" value="1"/>
</dbReference>
<dbReference type="Gene3D" id="3.30.457.10">
    <property type="entry name" value="Copper amine oxidase-like, N-terminal domain"/>
    <property type="match status" value="1"/>
</dbReference>
<accession>A0A2V5JZ33</accession>
<dbReference type="EMBL" id="QJVJ01000018">
    <property type="protein sequence ID" value="PYI50564.1"/>
    <property type="molecule type" value="Genomic_DNA"/>
</dbReference>
<evidence type="ECO:0000313" key="4">
    <source>
        <dbReference type="Proteomes" id="UP000247476"/>
    </source>
</evidence>
<comment type="caution">
    <text evidence="3">The sequence shown here is derived from an EMBL/GenBank/DDBJ whole genome shotgun (WGS) entry which is preliminary data.</text>
</comment>
<keyword evidence="4" id="KW-1185">Reference proteome</keyword>
<protein>
    <submittedName>
        <fullName evidence="3">Copper amine oxidase</fullName>
    </submittedName>
</protein>
<evidence type="ECO:0000313" key="3">
    <source>
        <dbReference type="EMBL" id="PYI50564.1"/>
    </source>
</evidence>
<evidence type="ECO:0000256" key="1">
    <source>
        <dbReference type="SAM" id="SignalP"/>
    </source>
</evidence>
<sequence>MNHTMKKSFAIAAVAALMATGTAYASTPAATQANEIVPISAPSASSPVSIEVNRQAIAETGYRTANGTVTMLPLRAVTESLGFTLTWNPETLSVDLSKGSLFTTVTTGEDRYTIDNTHASLGTATALVDNKLYVPASFVGKVLHGSVAENGASIAVSLEERQKTVQAQGVITGIRTSDGGRASIHIQGAGTDGIVLKAGPDTVVEMADGTPIALSDLHLGLTVEAEHSLAATLSLPPQTTVFRMTVKDAKLEKDKLGTAGSIEDVRTDDKGNRSVVIKGEGLSDVSPSEVVLRIPDDTAIVDKNGVPAADRKLAKGTKVIGFYGPLLTKSLPPIGSAWKIVVDTAE</sequence>
<dbReference type="SUPFAM" id="SSF55383">
    <property type="entry name" value="Copper amine oxidase, domain N"/>
    <property type="match status" value="1"/>
</dbReference>
<dbReference type="InterPro" id="IPR036582">
    <property type="entry name" value="Mao_N_sf"/>
</dbReference>
<dbReference type="RefSeq" id="WP_110843578.1">
    <property type="nucleotide sequence ID" value="NZ_QJVJ01000018.1"/>
</dbReference>
<feature type="signal peptide" evidence="1">
    <location>
        <begin position="1"/>
        <end position="25"/>
    </location>
</feature>
<dbReference type="OrthoDB" id="2029085at2"/>
<evidence type="ECO:0000259" key="2">
    <source>
        <dbReference type="Pfam" id="PF07833"/>
    </source>
</evidence>
<dbReference type="AlphaFoldDB" id="A0A2V5JZ33"/>